<evidence type="ECO:0000256" key="1">
    <source>
        <dbReference type="SAM" id="MobiDB-lite"/>
    </source>
</evidence>
<keyword evidence="3" id="KW-1185">Reference proteome</keyword>
<dbReference type="EMBL" id="CAUYUJ010015468">
    <property type="protein sequence ID" value="CAK0854314.1"/>
    <property type="molecule type" value="Genomic_DNA"/>
</dbReference>
<proteinExistence type="predicted"/>
<dbReference type="Proteomes" id="UP001189429">
    <property type="component" value="Unassembled WGS sequence"/>
</dbReference>
<feature type="compositionally biased region" description="Basic and acidic residues" evidence="1">
    <location>
        <begin position="116"/>
        <end position="126"/>
    </location>
</feature>
<evidence type="ECO:0000313" key="3">
    <source>
        <dbReference type="Proteomes" id="UP001189429"/>
    </source>
</evidence>
<sequence>MADVGFGRVLLDGPYGLCRFELALPALLNSRWTLAALRLAETLRRLVRGYEARLDPQGVVQSDYDCRQLPGATVNWDERHPGIRGAAAGWEDRVWWQQHDDEVCVGVTVRQQARGRVPDGLRRDADGEAQNGADDEERGVCPVRLRYRRDLRPPGAL</sequence>
<comment type="caution">
    <text evidence="2">The sequence shown here is derived from an EMBL/GenBank/DDBJ whole genome shotgun (WGS) entry which is preliminary data.</text>
</comment>
<organism evidence="2 3">
    <name type="scientific">Prorocentrum cordatum</name>
    <dbReference type="NCBI Taxonomy" id="2364126"/>
    <lineage>
        <taxon>Eukaryota</taxon>
        <taxon>Sar</taxon>
        <taxon>Alveolata</taxon>
        <taxon>Dinophyceae</taxon>
        <taxon>Prorocentrales</taxon>
        <taxon>Prorocentraceae</taxon>
        <taxon>Prorocentrum</taxon>
    </lineage>
</organism>
<accession>A0ABN9U7J4</accession>
<feature type="region of interest" description="Disordered" evidence="1">
    <location>
        <begin position="116"/>
        <end position="137"/>
    </location>
</feature>
<gene>
    <name evidence="2" type="ORF">PCOR1329_LOCUS45468</name>
</gene>
<protein>
    <submittedName>
        <fullName evidence="2">Uncharacterized protein</fullName>
    </submittedName>
</protein>
<reference evidence="2" key="1">
    <citation type="submission" date="2023-10" db="EMBL/GenBank/DDBJ databases">
        <authorList>
            <person name="Chen Y."/>
            <person name="Shah S."/>
            <person name="Dougan E. K."/>
            <person name="Thang M."/>
            <person name="Chan C."/>
        </authorList>
    </citation>
    <scope>NUCLEOTIDE SEQUENCE [LARGE SCALE GENOMIC DNA]</scope>
</reference>
<evidence type="ECO:0000313" key="2">
    <source>
        <dbReference type="EMBL" id="CAK0854314.1"/>
    </source>
</evidence>
<name>A0ABN9U7J4_9DINO</name>